<sequence>MLQPLIKKNDGTAKWLIGVLSFVVFAAVVVLSRVKLEVNLGFNVHIFAAINAVINSIVSVLLILGLVAAKSGRYERHKRIMFAAIILSTIFLVSYIAHHLLSGDTKFGGVGGIRYVYFIILITHIFLAAVILPFILFTAYRALVAEWPAHRKIAKITWPIWFYVSVTGVIVYLLISPYYS</sequence>
<dbReference type="Pfam" id="PF04238">
    <property type="entry name" value="DUF420"/>
    <property type="match status" value="1"/>
</dbReference>
<feature type="transmembrane region" description="Helical" evidence="1">
    <location>
        <begin position="160"/>
        <end position="179"/>
    </location>
</feature>
<keyword evidence="1" id="KW-0472">Membrane</keyword>
<proteinExistence type="predicted"/>
<evidence type="ECO:0000313" key="2">
    <source>
        <dbReference type="EMBL" id="MDI3318677.1"/>
    </source>
</evidence>
<dbReference type="PANTHER" id="PTHR37692">
    <property type="entry name" value="HYPOTHETICAL MEMBRANE SPANNING PROTEIN"/>
    <property type="match status" value="1"/>
</dbReference>
<dbReference type="PANTHER" id="PTHR37692:SF1">
    <property type="entry name" value="DUF420 DOMAIN-CONTAINING PROTEIN"/>
    <property type="match status" value="1"/>
</dbReference>
<keyword evidence="3" id="KW-1185">Reference proteome</keyword>
<feature type="transmembrane region" description="Helical" evidence="1">
    <location>
        <begin position="117"/>
        <end position="140"/>
    </location>
</feature>
<dbReference type="RefSeq" id="WP_282332804.1">
    <property type="nucleotide sequence ID" value="NZ_JASBRG010000001.1"/>
</dbReference>
<accession>A0ABT6R9U9</accession>
<protein>
    <submittedName>
        <fullName evidence="2">DUF420 domain-containing protein</fullName>
    </submittedName>
</protein>
<dbReference type="EMBL" id="JASBRG010000001">
    <property type="protein sequence ID" value="MDI3318677.1"/>
    <property type="molecule type" value="Genomic_DNA"/>
</dbReference>
<keyword evidence="1" id="KW-0812">Transmembrane</keyword>
<feature type="transmembrane region" description="Helical" evidence="1">
    <location>
        <begin position="12"/>
        <end position="32"/>
    </location>
</feature>
<organism evidence="2 3">
    <name type="scientific">Pinibacter soli</name>
    <dbReference type="NCBI Taxonomy" id="3044211"/>
    <lineage>
        <taxon>Bacteria</taxon>
        <taxon>Pseudomonadati</taxon>
        <taxon>Bacteroidota</taxon>
        <taxon>Chitinophagia</taxon>
        <taxon>Chitinophagales</taxon>
        <taxon>Chitinophagaceae</taxon>
        <taxon>Pinibacter</taxon>
    </lineage>
</organism>
<gene>
    <name evidence="2" type="ORF">QJ048_02775</name>
</gene>
<dbReference type="InterPro" id="IPR007352">
    <property type="entry name" value="DUF420"/>
</dbReference>
<dbReference type="Proteomes" id="UP001226434">
    <property type="component" value="Unassembled WGS sequence"/>
</dbReference>
<feature type="transmembrane region" description="Helical" evidence="1">
    <location>
        <begin position="80"/>
        <end position="97"/>
    </location>
</feature>
<name>A0ABT6R9U9_9BACT</name>
<reference evidence="2 3" key="1">
    <citation type="submission" date="2023-05" db="EMBL/GenBank/DDBJ databases">
        <title>Genome sequence of Pinibacter sp. MAH-24.</title>
        <authorList>
            <person name="Huq M.A."/>
        </authorList>
    </citation>
    <scope>NUCLEOTIDE SEQUENCE [LARGE SCALE GENOMIC DNA]</scope>
    <source>
        <strain evidence="2 3">MAH-24</strain>
    </source>
</reference>
<feature type="transmembrane region" description="Helical" evidence="1">
    <location>
        <begin position="44"/>
        <end position="68"/>
    </location>
</feature>
<keyword evidence="1" id="KW-1133">Transmembrane helix</keyword>
<evidence type="ECO:0000313" key="3">
    <source>
        <dbReference type="Proteomes" id="UP001226434"/>
    </source>
</evidence>
<comment type="caution">
    <text evidence="2">The sequence shown here is derived from an EMBL/GenBank/DDBJ whole genome shotgun (WGS) entry which is preliminary data.</text>
</comment>
<evidence type="ECO:0000256" key="1">
    <source>
        <dbReference type="SAM" id="Phobius"/>
    </source>
</evidence>